<protein>
    <submittedName>
        <fullName evidence="1">Uncharacterized protein</fullName>
    </submittedName>
</protein>
<dbReference type="OrthoDB" id="6397491at2"/>
<gene>
    <name evidence="1" type="ORF">CYPRO_1979</name>
</gene>
<organism evidence="1 2">
    <name type="scientific">Cyclonatronum proteinivorum</name>
    <dbReference type="NCBI Taxonomy" id="1457365"/>
    <lineage>
        <taxon>Bacteria</taxon>
        <taxon>Pseudomonadati</taxon>
        <taxon>Balneolota</taxon>
        <taxon>Balneolia</taxon>
        <taxon>Balneolales</taxon>
        <taxon>Cyclonatronaceae</taxon>
        <taxon>Cyclonatronum</taxon>
    </lineage>
</organism>
<accession>A0A345UL77</accession>
<evidence type="ECO:0000313" key="2">
    <source>
        <dbReference type="Proteomes" id="UP000254808"/>
    </source>
</evidence>
<dbReference type="KEGG" id="cprv:CYPRO_1979"/>
<dbReference type="Proteomes" id="UP000254808">
    <property type="component" value="Chromosome"/>
</dbReference>
<proteinExistence type="predicted"/>
<evidence type="ECO:0000313" key="1">
    <source>
        <dbReference type="EMBL" id="AXJ01229.1"/>
    </source>
</evidence>
<reference evidence="1 2" key="1">
    <citation type="submission" date="2018-03" db="EMBL/GenBank/DDBJ databases">
        <title>Phenotypic and genomic properties of Cyclonatronum proteinivorum gen. nov., sp. nov., a haloalkaliphilic bacteroidete from soda lakes possessing Na+-translocating rhodopsin.</title>
        <authorList>
            <person name="Toshchakov S.V."/>
            <person name="Korzhenkov A."/>
            <person name="Samarov N.I."/>
            <person name="Kublanov I.V."/>
            <person name="Muntyan M.S."/>
            <person name="Sorokin D.Y."/>
        </authorList>
    </citation>
    <scope>NUCLEOTIDE SEQUENCE [LARGE SCALE GENOMIC DNA]</scope>
    <source>
        <strain evidence="1 2">Omega</strain>
    </source>
</reference>
<dbReference type="AlphaFoldDB" id="A0A345UL77"/>
<name>A0A345UL77_9BACT</name>
<dbReference type="RefSeq" id="WP_114984447.1">
    <property type="nucleotide sequence ID" value="NZ_CP027806.1"/>
</dbReference>
<keyword evidence="2" id="KW-1185">Reference proteome</keyword>
<sequence length="436" mass="51312">MDYFTSFTESGLNEFIRKTKKQLLLCLPALHKQTAQALLELNQRRSSPDIRLIIDFDSETLRRGHGDFESIAMLREAGIPMQTMPKNRISFIISDDTGYYLFTESRILASGETPYLNAVAIDRINLLKMMYFFFKTVTPQELIINVKKTMEAEREMADYSHILVLMQAELKKSNPITDEKFEEVKKDIEKNPPLKPDFRRIVDFYSNKFQYVKLKFEGGNIKYKKVTIPKDALPINNSDLKNKLESKLNVFNKGVIDKYFQPLNEFQKGLSKIREVYLSKMPSRDESLLKVEDKIKFEIEIEKMKARLHHVGNELVFGLFNQVNEVKEDFSTELRAFLEENKEKILKERFKIYKNDKERMSYFINDYLQNIINKIKWPKIPELIDRMMLTVRYSDITYEDLRDEEFLNELVEKGIIDSADYHQITDMEQGLGLSDA</sequence>
<dbReference type="EMBL" id="CP027806">
    <property type="protein sequence ID" value="AXJ01229.1"/>
    <property type="molecule type" value="Genomic_DNA"/>
</dbReference>